<dbReference type="GO" id="GO:0006281">
    <property type="term" value="P:DNA repair"/>
    <property type="evidence" value="ECO:0007669"/>
    <property type="project" value="UniProtKB-KW"/>
</dbReference>
<dbReference type="SUPFAM" id="SSF52540">
    <property type="entry name" value="P-loop containing nucleoside triphosphate hydrolases"/>
    <property type="match status" value="1"/>
</dbReference>
<keyword evidence="1" id="KW-0067">ATP-binding</keyword>
<evidence type="ECO:0000259" key="2">
    <source>
        <dbReference type="Pfam" id="PF05970"/>
    </source>
</evidence>
<accession>A0A6P6U6X6</accession>
<dbReference type="PANTHER" id="PTHR10492:SF100">
    <property type="entry name" value="ATP-DEPENDENT DNA HELICASE"/>
    <property type="match status" value="1"/>
</dbReference>
<dbReference type="EC" id="5.6.2.3" evidence="1"/>
<gene>
    <name evidence="4" type="primary">LOC113708216</name>
</gene>
<evidence type="ECO:0000313" key="3">
    <source>
        <dbReference type="Proteomes" id="UP001652660"/>
    </source>
</evidence>
<protein>
    <recommendedName>
        <fullName evidence="1">ATP-dependent DNA helicase</fullName>
        <ecNumber evidence="1">5.6.2.3</ecNumber>
    </recommendedName>
</protein>
<proteinExistence type="inferred from homology"/>
<reference evidence="3" key="1">
    <citation type="journal article" date="2025" name="Foods">
        <title>Unveiling the Microbial Signatures of Arabica Coffee Cherries: Insights into Ripeness Specific Diversity, Functional Traits, and Implications for Quality and Safety.</title>
        <authorList>
            <consortium name="RefSeq"/>
            <person name="Tenea G.N."/>
            <person name="Cifuentes V."/>
            <person name="Reyes P."/>
            <person name="Cevallos-Vallejos M."/>
        </authorList>
    </citation>
    <scope>NUCLEOTIDE SEQUENCE [LARGE SCALE GENOMIC DNA]</scope>
</reference>
<dbReference type="Gene3D" id="3.40.50.300">
    <property type="entry name" value="P-loop containing nucleotide triphosphate hydrolases"/>
    <property type="match status" value="1"/>
</dbReference>
<dbReference type="GeneID" id="113708216"/>
<dbReference type="InterPro" id="IPR027417">
    <property type="entry name" value="P-loop_NTPase"/>
</dbReference>
<dbReference type="GO" id="GO:0016787">
    <property type="term" value="F:hydrolase activity"/>
    <property type="evidence" value="ECO:0007669"/>
    <property type="project" value="UniProtKB-KW"/>
</dbReference>
<dbReference type="OrthoDB" id="2439059at2759"/>
<sequence>MNSYREAAFQMGLLQTDTYIEDTLDEAATFQMPSSLRSLFAVMLAFCSPSNPKHLWEKYETELSRDYKKHSSLTGYSSEYMRMLVLQELSKFLEQMGKSVNDFHLVSDYLGVTLDQRITKEIETERSVQFAEEDLLMSSKFNAGYIAIAEASSGVAASILPGGRTAHSRFKIPLDISETKACQVSKQSSIAKLLIEAKLILWDEASMAKKETIEAFDMLLRDIMESDDPFGGKVVVFGGDFRQTLPVIRDATRDVLVQSSFVNSPLWTALQKITLTENMRAVMDRAFSEFLLRIGEGREPKDKDGKISL</sequence>
<keyword evidence="1" id="KW-0234">DNA repair</keyword>
<evidence type="ECO:0000256" key="1">
    <source>
        <dbReference type="RuleBase" id="RU363044"/>
    </source>
</evidence>
<comment type="similarity">
    <text evidence="1">Belongs to the helicase family.</text>
</comment>
<dbReference type="Proteomes" id="UP001652660">
    <property type="component" value="Chromosome 9c"/>
</dbReference>
<keyword evidence="1" id="KW-0233">DNA recombination</keyword>
<dbReference type="Pfam" id="PF05970">
    <property type="entry name" value="PIF1"/>
    <property type="match status" value="1"/>
</dbReference>
<feature type="domain" description="DNA helicase Pif1-like DEAD-box helicase" evidence="2">
    <location>
        <begin position="144"/>
        <end position="303"/>
    </location>
</feature>
<dbReference type="AlphaFoldDB" id="A0A6P6U6X6"/>
<keyword evidence="3" id="KW-1185">Reference proteome</keyword>
<keyword evidence="1" id="KW-0547">Nucleotide-binding</keyword>
<dbReference type="GO" id="GO:0043139">
    <property type="term" value="F:5'-3' DNA helicase activity"/>
    <property type="evidence" value="ECO:0007669"/>
    <property type="project" value="UniProtKB-EC"/>
</dbReference>
<dbReference type="RefSeq" id="XP_027086480.1">
    <property type="nucleotide sequence ID" value="XM_027230679.1"/>
</dbReference>
<keyword evidence="1" id="KW-0347">Helicase</keyword>
<dbReference type="GO" id="GO:0006310">
    <property type="term" value="P:DNA recombination"/>
    <property type="evidence" value="ECO:0007669"/>
    <property type="project" value="UniProtKB-KW"/>
</dbReference>
<evidence type="ECO:0000313" key="4">
    <source>
        <dbReference type="RefSeq" id="XP_027086480.1"/>
    </source>
</evidence>
<comment type="catalytic activity">
    <reaction evidence="1">
        <text>ATP + H2O = ADP + phosphate + H(+)</text>
        <dbReference type="Rhea" id="RHEA:13065"/>
        <dbReference type="ChEBI" id="CHEBI:15377"/>
        <dbReference type="ChEBI" id="CHEBI:15378"/>
        <dbReference type="ChEBI" id="CHEBI:30616"/>
        <dbReference type="ChEBI" id="CHEBI:43474"/>
        <dbReference type="ChEBI" id="CHEBI:456216"/>
        <dbReference type="EC" id="5.6.2.3"/>
    </reaction>
</comment>
<keyword evidence="1" id="KW-0227">DNA damage</keyword>
<dbReference type="GO" id="GO:0005524">
    <property type="term" value="F:ATP binding"/>
    <property type="evidence" value="ECO:0007669"/>
    <property type="project" value="UniProtKB-KW"/>
</dbReference>
<comment type="cofactor">
    <cofactor evidence="1">
        <name>Mg(2+)</name>
        <dbReference type="ChEBI" id="CHEBI:18420"/>
    </cofactor>
</comment>
<organism evidence="3 4">
    <name type="scientific">Coffea arabica</name>
    <name type="common">Arabian coffee</name>
    <dbReference type="NCBI Taxonomy" id="13443"/>
    <lineage>
        <taxon>Eukaryota</taxon>
        <taxon>Viridiplantae</taxon>
        <taxon>Streptophyta</taxon>
        <taxon>Embryophyta</taxon>
        <taxon>Tracheophyta</taxon>
        <taxon>Spermatophyta</taxon>
        <taxon>Magnoliopsida</taxon>
        <taxon>eudicotyledons</taxon>
        <taxon>Gunneridae</taxon>
        <taxon>Pentapetalae</taxon>
        <taxon>asterids</taxon>
        <taxon>lamiids</taxon>
        <taxon>Gentianales</taxon>
        <taxon>Rubiaceae</taxon>
        <taxon>Ixoroideae</taxon>
        <taxon>Gardenieae complex</taxon>
        <taxon>Bertiereae - Coffeeae clade</taxon>
        <taxon>Coffeeae</taxon>
        <taxon>Coffea</taxon>
    </lineage>
</organism>
<keyword evidence="1" id="KW-0378">Hydrolase</keyword>
<dbReference type="GO" id="GO:0000723">
    <property type="term" value="P:telomere maintenance"/>
    <property type="evidence" value="ECO:0007669"/>
    <property type="project" value="InterPro"/>
</dbReference>
<name>A0A6P6U6X6_COFAR</name>
<reference evidence="4" key="2">
    <citation type="submission" date="2025-08" db="UniProtKB">
        <authorList>
            <consortium name="RefSeq"/>
        </authorList>
    </citation>
    <scope>IDENTIFICATION</scope>
    <source>
        <tissue evidence="4">Leaves</tissue>
    </source>
</reference>
<dbReference type="InterPro" id="IPR010285">
    <property type="entry name" value="DNA_helicase_pif1-like_DEAD"/>
</dbReference>
<dbReference type="PANTHER" id="PTHR10492">
    <property type="match status" value="1"/>
</dbReference>